<sequence>MHNGNNHSNNYSNNYSNNNMSRRRVIYAINGQWGSELGLVGGLSGGGLYFNRLANDK</sequence>
<protein>
    <submittedName>
        <fullName evidence="1">GG17408</fullName>
    </submittedName>
</protein>
<dbReference type="EMBL" id="CH954181">
    <property type="protein sequence ID" value="EDV49849.1"/>
    <property type="molecule type" value="Genomic_DNA"/>
</dbReference>
<gene>
    <name evidence="1" type="primary">Dere\GG17408</name>
    <name evidence="1" type="ORF">Dere_GG17408</name>
</gene>
<dbReference type="AlphaFoldDB" id="B3P1W1"/>
<reference evidence="1 2" key="2">
    <citation type="journal article" date="2008" name="Bioinformatics">
        <title>Assembly reconciliation.</title>
        <authorList>
            <person name="Zimin A.V."/>
            <person name="Smith D.R."/>
            <person name="Sutton G."/>
            <person name="Yorke J.A."/>
        </authorList>
    </citation>
    <scope>NUCLEOTIDE SEQUENCE [LARGE SCALE GENOMIC DNA]</scope>
    <source>
        <strain evidence="1 2">TSC#14021-0224.01</strain>
    </source>
</reference>
<accession>B3P1W1</accession>
<name>B3P1W1_DROER</name>
<dbReference type="HOGENOM" id="CLU_2998586_0_0_1"/>
<reference evidence="1 2" key="1">
    <citation type="journal article" date="2007" name="Nature">
        <title>Evolution of genes and genomes on the Drosophila phylogeny.</title>
        <authorList>
            <consortium name="Drosophila 12 Genomes Consortium"/>
            <person name="Clark A.G."/>
            <person name="Eisen M.B."/>
            <person name="Smith D.R."/>
            <person name="Bergman C.M."/>
            <person name="Oliver B."/>
            <person name="Markow T.A."/>
            <person name="Kaufman T.C."/>
            <person name="Kellis M."/>
            <person name="Gelbart W."/>
            <person name="Iyer V.N."/>
            <person name="Pollard D.A."/>
            <person name="Sackton T.B."/>
            <person name="Larracuente A.M."/>
            <person name="Singh N.D."/>
            <person name="Abad J.P."/>
            <person name="Abt D.N."/>
            <person name="Adryan B."/>
            <person name="Aguade M."/>
            <person name="Akashi H."/>
            <person name="Anderson W.W."/>
            <person name="Aquadro C.F."/>
            <person name="Ardell D.H."/>
            <person name="Arguello R."/>
            <person name="Artieri C.G."/>
            <person name="Barbash D.A."/>
            <person name="Barker D."/>
            <person name="Barsanti P."/>
            <person name="Batterham P."/>
            <person name="Batzoglou S."/>
            <person name="Begun D."/>
            <person name="Bhutkar A."/>
            <person name="Blanco E."/>
            <person name="Bosak S.A."/>
            <person name="Bradley R.K."/>
            <person name="Brand A.D."/>
            <person name="Brent M.R."/>
            <person name="Brooks A.N."/>
            <person name="Brown R.H."/>
            <person name="Butlin R.K."/>
            <person name="Caggese C."/>
            <person name="Calvi B.R."/>
            <person name="Bernardo de Carvalho A."/>
            <person name="Caspi A."/>
            <person name="Castrezana S."/>
            <person name="Celniker S.E."/>
            <person name="Chang J.L."/>
            <person name="Chapple C."/>
            <person name="Chatterji S."/>
            <person name="Chinwalla A."/>
            <person name="Civetta A."/>
            <person name="Clifton S.W."/>
            <person name="Comeron J.M."/>
            <person name="Costello J.C."/>
            <person name="Coyne J.A."/>
            <person name="Daub J."/>
            <person name="David R.G."/>
            <person name="Delcher A.L."/>
            <person name="Delehaunty K."/>
            <person name="Do C.B."/>
            <person name="Ebling H."/>
            <person name="Edwards K."/>
            <person name="Eickbush T."/>
            <person name="Evans J.D."/>
            <person name="Filipski A."/>
            <person name="Findeiss S."/>
            <person name="Freyhult E."/>
            <person name="Fulton L."/>
            <person name="Fulton R."/>
            <person name="Garcia A.C."/>
            <person name="Gardiner A."/>
            <person name="Garfield D.A."/>
            <person name="Garvin B.E."/>
            <person name="Gibson G."/>
            <person name="Gilbert D."/>
            <person name="Gnerre S."/>
            <person name="Godfrey J."/>
            <person name="Good R."/>
            <person name="Gotea V."/>
            <person name="Gravely B."/>
            <person name="Greenberg A.J."/>
            <person name="Griffiths-Jones S."/>
            <person name="Gross S."/>
            <person name="Guigo R."/>
            <person name="Gustafson E.A."/>
            <person name="Haerty W."/>
            <person name="Hahn M.W."/>
            <person name="Halligan D.L."/>
            <person name="Halpern A.L."/>
            <person name="Halter G.M."/>
            <person name="Han M.V."/>
            <person name="Heger A."/>
            <person name="Hillier L."/>
            <person name="Hinrichs A.S."/>
            <person name="Holmes I."/>
            <person name="Hoskins R.A."/>
            <person name="Hubisz M.J."/>
            <person name="Hultmark D."/>
            <person name="Huntley M.A."/>
            <person name="Jaffe D.B."/>
            <person name="Jagadeeshan S."/>
            <person name="Jeck W.R."/>
            <person name="Johnson J."/>
            <person name="Jones C.D."/>
            <person name="Jordan W.C."/>
            <person name="Karpen G.H."/>
            <person name="Kataoka E."/>
            <person name="Keightley P.D."/>
            <person name="Kheradpour P."/>
            <person name="Kirkness E.F."/>
            <person name="Koerich L.B."/>
            <person name="Kristiansen K."/>
            <person name="Kudrna D."/>
            <person name="Kulathinal R.J."/>
            <person name="Kumar S."/>
            <person name="Kwok R."/>
            <person name="Lander E."/>
            <person name="Langley C.H."/>
            <person name="Lapoint R."/>
            <person name="Lazzaro B.P."/>
            <person name="Lee S.J."/>
            <person name="Levesque L."/>
            <person name="Li R."/>
            <person name="Lin C.F."/>
            <person name="Lin M.F."/>
            <person name="Lindblad-Toh K."/>
            <person name="Llopart A."/>
            <person name="Long M."/>
            <person name="Low L."/>
            <person name="Lozovsky E."/>
            <person name="Lu J."/>
            <person name="Luo M."/>
            <person name="Machado C.A."/>
            <person name="Makalowski W."/>
            <person name="Marzo M."/>
            <person name="Matsuda M."/>
            <person name="Matzkin L."/>
            <person name="McAllister B."/>
            <person name="McBride C.S."/>
            <person name="McKernan B."/>
            <person name="McKernan K."/>
            <person name="Mendez-Lago M."/>
            <person name="Minx P."/>
            <person name="Mollenhauer M.U."/>
            <person name="Montooth K."/>
            <person name="Mount S.M."/>
            <person name="Mu X."/>
            <person name="Myers E."/>
            <person name="Negre B."/>
            <person name="Newfeld S."/>
            <person name="Nielsen R."/>
            <person name="Noor M.A."/>
            <person name="O'Grady P."/>
            <person name="Pachter L."/>
            <person name="Papaceit M."/>
            <person name="Parisi M.J."/>
            <person name="Parisi M."/>
            <person name="Parts L."/>
            <person name="Pedersen J.S."/>
            <person name="Pesole G."/>
            <person name="Phillippy A.M."/>
            <person name="Ponting C.P."/>
            <person name="Pop M."/>
            <person name="Porcelli D."/>
            <person name="Powell J.R."/>
            <person name="Prohaska S."/>
            <person name="Pruitt K."/>
            <person name="Puig M."/>
            <person name="Quesneville H."/>
            <person name="Ram K.R."/>
            <person name="Rand D."/>
            <person name="Rasmussen M.D."/>
            <person name="Reed L.K."/>
            <person name="Reenan R."/>
            <person name="Reily A."/>
            <person name="Remington K.A."/>
            <person name="Rieger T.T."/>
            <person name="Ritchie M.G."/>
            <person name="Robin C."/>
            <person name="Rogers Y.H."/>
            <person name="Rohde C."/>
            <person name="Rozas J."/>
            <person name="Rubenfield M.J."/>
            <person name="Ruiz A."/>
            <person name="Russo S."/>
            <person name="Salzberg S.L."/>
            <person name="Sanchez-Gracia A."/>
            <person name="Saranga D.J."/>
            <person name="Sato H."/>
            <person name="Schaeffer S.W."/>
            <person name="Schatz M.C."/>
            <person name="Schlenke T."/>
            <person name="Schwartz R."/>
            <person name="Segarra C."/>
            <person name="Singh R.S."/>
            <person name="Sirot L."/>
            <person name="Sirota M."/>
            <person name="Sisneros N.B."/>
            <person name="Smith C.D."/>
            <person name="Smith T.F."/>
            <person name="Spieth J."/>
            <person name="Stage D.E."/>
            <person name="Stark A."/>
            <person name="Stephan W."/>
            <person name="Strausberg R.L."/>
            <person name="Strempel S."/>
            <person name="Sturgill D."/>
            <person name="Sutton G."/>
            <person name="Sutton G.G."/>
            <person name="Tao W."/>
            <person name="Teichmann S."/>
            <person name="Tobari Y.N."/>
            <person name="Tomimura Y."/>
            <person name="Tsolas J.M."/>
            <person name="Valente V.L."/>
            <person name="Venter E."/>
            <person name="Venter J.C."/>
            <person name="Vicario S."/>
            <person name="Vieira F.G."/>
            <person name="Vilella A.J."/>
            <person name="Villasante A."/>
            <person name="Walenz B."/>
            <person name="Wang J."/>
            <person name="Wasserman M."/>
            <person name="Watts T."/>
            <person name="Wilson D."/>
            <person name="Wilson R.K."/>
            <person name="Wing R.A."/>
            <person name="Wolfner M.F."/>
            <person name="Wong A."/>
            <person name="Wong G.K."/>
            <person name="Wu C.I."/>
            <person name="Wu G."/>
            <person name="Yamamoto D."/>
            <person name="Yang H.P."/>
            <person name="Yang S.P."/>
            <person name="Yorke J.A."/>
            <person name="Yoshida K."/>
            <person name="Zdobnov E."/>
            <person name="Zhang P."/>
            <person name="Zhang Y."/>
            <person name="Zimin A.V."/>
            <person name="Baldwin J."/>
            <person name="Abdouelleil A."/>
            <person name="Abdulkadir J."/>
            <person name="Abebe A."/>
            <person name="Abera B."/>
            <person name="Abreu J."/>
            <person name="Acer S.C."/>
            <person name="Aftuck L."/>
            <person name="Alexander A."/>
            <person name="An P."/>
            <person name="Anderson E."/>
            <person name="Anderson S."/>
            <person name="Arachi H."/>
            <person name="Azer M."/>
            <person name="Bachantsang P."/>
            <person name="Barry A."/>
            <person name="Bayul T."/>
            <person name="Berlin A."/>
            <person name="Bessette D."/>
            <person name="Bloom T."/>
            <person name="Blye J."/>
            <person name="Boguslavskiy L."/>
            <person name="Bonnet C."/>
            <person name="Boukhgalter B."/>
            <person name="Bourzgui I."/>
            <person name="Brown A."/>
            <person name="Cahill P."/>
            <person name="Channer S."/>
            <person name="Cheshatsang Y."/>
            <person name="Chuda L."/>
            <person name="Citroen M."/>
            <person name="Collymore A."/>
            <person name="Cooke P."/>
            <person name="Costello M."/>
            <person name="D'Aco K."/>
            <person name="Daza R."/>
            <person name="De Haan G."/>
            <person name="DeGray S."/>
            <person name="DeMaso C."/>
            <person name="Dhargay N."/>
            <person name="Dooley K."/>
            <person name="Dooley E."/>
            <person name="Doricent M."/>
            <person name="Dorje P."/>
            <person name="Dorjee K."/>
            <person name="Dupes A."/>
            <person name="Elong R."/>
            <person name="Falk J."/>
            <person name="Farina A."/>
            <person name="Faro S."/>
            <person name="Ferguson D."/>
            <person name="Fisher S."/>
            <person name="Foley C.D."/>
            <person name="Franke A."/>
            <person name="Friedrich D."/>
            <person name="Gadbois L."/>
            <person name="Gearin G."/>
            <person name="Gearin C.R."/>
            <person name="Giannoukos G."/>
            <person name="Goode T."/>
            <person name="Graham J."/>
            <person name="Grandbois E."/>
            <person name="Grewal S."/>
            <person name="Gyaltsen K."/>
            <person name="Hafez N."/>
            <person name="Hagos B."/>
            <person name="Hall J."/>
            <person name="Henson C."/>
            <person name="Hollinger A."/>
            <person name="Honan T."/>
            <person name="Huard M.D."/>
            <person name="Hughes L."/>
            <person name="Hurhula B."/>
            <person name="Husby M.E."/>
            <person name="Kamat A."/>
            <person name="Kanga B."/>
            <person name="Kashin S."/>
            <person name="Khazanovich D."/>
            <person name="Kisner P."/>
            <person name="Lance K."/>
            <person name="Lara M."/>
            <person name="Lee W."/>
            <person name="Lennon N."/>
            <person name="Letendre F."/>
            <person name="LeVine R."/>
            <person name="Lipovsky A."/>
            <person name="Liu X."/>
            <person name="Liu J."/>
            <person name="Liu S."/>
            <person name="Lokyitsang T."/>
            <person name="Lokyitsang Y."/>
            <person name="Lubonja R."/>
            <person name="Lui A."/>
            <person name="MacDonald P."/>
            <person name="Magnisalis V."/>
            <person name="Maru K."/>
            <person name="Matthews C."/>
            <person name="McCusker W."/>
            <person name="McDonough S."/>
            <person name="Mehta T."/>
            <person name="Meldrim J."/>
            <person name="Meneus L."/>
            <person name="Mihai O."/>
            <person name="Mihalev A."/>
            <person name="Mihova T."/>
            <person name="Mittelman R."/>
            <person name="Mlenga V."/>
            <person name="Montmayeur A."/>
            <person name="Mulrain L."/>
            <person name="Navidi A."/>
            <person name="Naylor J."/>
            <person name="Negash T."/>
            <person name="Nguyen T."/>
            <person name="Nguyen N."/>
            <person name="Nicol R."/>
            <person name="Norbu C."/>
            <person name="Norbu N."/>
            <person name="Novod N."/>
            <person name="O'Neill B."/>
            <person name="Osman S."/>
            <person name="Markiewicz E."/>
            <person name="Oyono O.L."/>
            <person name="Patti C."/>
            <person name="Phunkhang P."/>
            <person name="Pierre F."/>
            <person name="Priest M."/>
            <person name="Raghuraman S."/>
            <person name="Rege F."/>
            <person name="Reyes R."/>
            <person name="Rise C."/>
            <person name="Rogov P."/>
            <person name="Ross K."/>
            <person name="Ryan E."/>
            <person name="Settipalli S."/>
            <person name="Shea T."/>
            <person name="Sherpa N."/>
            <person name="Shi L."/>
            <person name="Shih D."/>
            <person name="Sparrow T."/>
            <person name="Spaulding J."/>
            <person name="Stalker J."/>
            <person name="Stange-Thomann N."/>
            <person name="Stavropoulos S."/>
            <person name="Stone C."/>
            <person name="Strader C."/>
            <person name="Tesfaye S."/>
            <person name="Thomson T."/>
            <person name="Thoulutsang Y."/>
            <person name="Thoulutsang D."/>
            <person name="Topham K."/>
            <person name="Topping I."/>
            <person name="Tsamla T."/>
            <person name="Vassiliev H."/>
            <person name="Vo A."/>
            <person name="Wangchuk T."/>
            <person name="Wangdi T."/>
            <person name="Weiand M."/>
            <person name="Wilkinson J."/>
            <person name="Wilson A."/>
            <person name="Yadav S."/>
            <person name="Young G."/>
            <person name="Yu Q."/>
            <person name="Zembek L."/>
            <person name="Zhong D."/>
            <person name="Zimmer A."/>
            <person name="Zwirko Z."/>
            <person name="Jaffe D.B."/>
            <person name="Alvarez P."/>
            <person name="Brockman W."/>
            <person name="Butler J."/>
            <person name="Chin C."/>
            <person name="Gnerre S."/>
            <person name="Grabherr M."/>
            <person name="Kleber M."/>
            <person name="Mauceli E."/>
            <person name="MacCallum I."/>
        </authorList>
    </citation>
    <scope>NUCLEOTIDE SEQUENCE [LARGE SCALE GENOMIC DNA]</scope>
    <source>
        <strain evidence="1 2">TSC#14021-0224.01</strain>
    </source>
</reference>
<proteinExistence type="predicted"/>
<keyword evidence="2" id="KW-1185">Reference proteome</keyword>
<organism evidence="1 2">
    <name type="scientific">Drosophila erecta</name>
    <name type="common">Fruit fly</name>
    <dbReference type="NCBI Taxonomy" id="7220"/>
    <lineage>
        <taxon>Eukaryota</taxon>
        <taxon>Metazoa</taxon>
        <taxon>Ecdysozoa</taxon>
        <taxon>Arthropoda</taxon>
        <taxon>Hexapoda</taxon>
        <taxon>Insecta</taxon>
        <taxon>Pterygota</taxon>
        <taxon>Neoptera</taxon>
        <taxon>Endopterygota</taxon>
        <taxon>Diptera</taxon>
        <taxon>Brachycera</taxon>
        <taxon>Muscomorpha</taxon>
        <taxon>Ephydroidea</taxon>
        <taxon>Drosophilidae</taxon>
        <taxon>Drosophila</taxon>
        <taxon>Sophophora</taxon>
    </lineage>
</organism>
<evidence type="ECO:0000313" key="1">
    <source>
        <dbReference type="EMBL" id="EDV49849.1"/>
    </source>
</evidence>
<evidence type="ECO:0000313" key="2">
    <source>
        <dbReference type="Proteomes" id="UP000008711"/>
    </source>
</evidence>
<dbReference type="Proteomes" id="UP000008711">
    <property type="component" value="Unassembled WGS sequence"/>
</dbReference>